<name>A0A0W0FVP3_MONRR</name>
<dbReference type="InterPro" id="IPR020846">
    <property type="entry name" value="MFS_dom"/>
</dbReference>
<evidence type="ECO:0000256" key="2">
    <source>
        <dbReference type="ARBA" id="ARBA00022448"/>
    </source>
</evidence>
<organism evidence="9 10">
    <name type="scientific">Moniliophthora roreri</name>
    <name type="common">Frosty pod rot fungus</name>
    <name type="synonym">Monilia roreri</name>
    <dbReference type="NCBI Taxonomy" id="221103"/>
    <lineage>
        <taxon>Eukaryota</taxon>
        <taxon>Fungi</taxon>
        <taxon>Dikarya</taxon>
        <taxon>Basidiomycota</taxon>
        <taxon>Agaricomycotina</taxon>
        <taxon>Agaricomycetes</taxon>
        <taxon>Agaricomycetidae</taxon>
        <taxon>Agaricales</taxon>
        <taxon>Marasmiineae</taxon>
        <taxon>Marasmiaceae</taxon>
        <taxon>Moniliophthora</taxon>
    </lineage>
</organism>
<dbReference type="InterPro" id="IPR011701">
    <property type="entry name" value="MFS"/>
</dbReference>
<feature type="transmembrane region" description="Helical" evidence="7">
    <location>
        <begin position="416"/>
        <end position="440"/>
    </location>
</feature>
<evidence type="ECO:0000313" key="9">
    <source>
        <dbReference type="EMBL" id="KTB40372.1"/>
    </source>
</evidence>
<feature type="transmembrane region" description="Helical" evidence="7">
    <location>
        <begin position="224"/>
        <end position="241"/>
    </location>
</feature>
<dbReference type="Gene3D" id="1.20.1250.20">
    <property type="entry name" value="MFS general substrate transporter like domains"/>
    <property type="match status" value="2"/>
</dbReference>
<feature type="transmembrane region" description="Helical" evidence="7">
    <location>
        <begin position="598"/>
        <end position="620"/>
    </location>
</feature>
<keyword evidence="3 7" id="KW-0812">Transmembrane</keyword>
<dbReference type="PANTHER" id="PTHR43791">
    <property type="entry name" value="PERMEASE-RELATED"/>
    <property type="match status" value="1"/>
</dbReference>
<feature type="transmembrane region" description="Helical" evidence="7">
    <location>
        <begin position="284"/>
        <end position="304"/>
    </location>
</feature>
<feature type="compositionally biased region" description="Polar residues" evidence="6">
    <location>
        <begin position="128"/>
        <end position="140"/>
    </location>
</feature>
<evidence type="ECO:0000259" key="8">
    <source>
        <dbReference type="PROSITE" id="PS50850"/>
    </source>
</evidence>
<dbReference type="InterPro" id="IPR036259">
    <property type="entry name" value="MFS_trans_sf"/>
</dbReference>
<proteinExistence type="predicted"/>
<feature type="transmembrane region" description="Helical" evidence="7">
    <location>
        <begin position="565"/>
        <end position="586"/>
    </location>
</feature>
<dbReference type="GO" id="GO:0022857">
    <property type="term" value="F:transmembrane transporter activity"/>
    <property type="evidence" value="ECO:0007669"/>
    <property type="project" value="InterPro"/>
</dbReference>
<dbReference type="EMBL" id="LATX01001589">
    <property type="protein sequence ID" value="KTB40372.1"/>
    <property type="molecule type" value="Genomic_DNA"/>
</dbReference>
<evidence type="ECO:0000256" key="7">
    <source>
        <dbReference type="SAM" id="Phobius"/>
    </source>
</evidence>
<evidence type="ECO:0000256" key="4">
    <source>
        <dbReference type="ARBA" id="ARBA00022989"/>
    </source>
</evidence>
<dbReference type="eggNOG" id="KOG2533">
    <property type="taxonomic scope" value="Eukaryota"/>
</dbReference>
<dbReference type="GO" id="GO:0016020">
    <property type="term" value="C:membrane"/>
    <property type="evidence" value="ECO:0007669"/>
    <property type="project" value="UniProtKB-SubCell"/>
</dbReference>
<dbReference type="AlphaFoldDB" id="A0A0W0FVP3"/>
<dbReference type="PROSITE" id="PS50850">
    <property type="entry name" value="MFS"/>
    <property type="match status" value="1"/>
</dbReference>
<dbReference type="SUPFAM" id="SSF103473">
    <property type="entry name" value="MFS general substrate transporter"/>
    <property type="match status" value="1"/>
</dbReference>
<feature type="transmembrane region" description="Helical" evidence="7">
    <location>
        <begin position="316"/>
        <end position="334"/>
    </location>
</feature>
<feature type="transmembrane region" description="Helical" evidence="7">
    <location>
        <begin position="480"/>
        <end position="500"/>
    </location>
</feature>
<feature type="domain" description="Major facilitator superfamily (MFS) profile" evidence="8">
    <location>
        <begin position="186"/>
        <end position="641"/>
    </location>
</feature>
<dbReference type="PANTHER" id="PTHR43791:SF3">
    <property type="entry name" value="MAJOR FACILITATOR SUPERFAMILY (MFS) PROFILE DOMAIN-CONTAINING PROTEIN"/>
    <property type="match status" value="1"/>
</dbReference>
<keyword evidence="5 7" id="KW-0472">Membrane</keyword>
<dbReference type="FunFam" id="1.20.1250.20:FF:000018">
    <property type="entry name" value="MFS transporter permease"/>
    <property type="match status" value="1"/>
</dbReference>
<evidence type="ECO:0000256" key="3">
    <source>
        <dbReference type="ARBA" id="ARBA00022692"/>
    </source>
</evidence>
<evidence type="ECO:0000256" key="6">
    <source>
        <dbReference type="SAM" id="MobiDB-lite"/>
    </source>
</evidence>
<dbReference type="Pfam" id="PF07690">
    <property type="entry name" value="MFS_1"/>
    <property type="match status" value="1"/>
</dbReference>
<keyword evidence="2" id="KW-0813">Transport</keyword>
<protein>
    <recommendedName>
        <fullName evidence="8">Major facilitator superfamily (MFS) profile domain-containing protein</fullName>
    </recommendedName>
</protein>
<comment type="caution">
    <text evidence="9">The sequence shown here is derived from an EMBL/GenBank/DDBJ whole genome shotgun (WGS) entry which is preliminary data.</text>
</comment>
<gene>
    <name evidence="9" type="ORF">WG66_7101</name>
</gene>
<evidence type="ECO:0000313" key="10">
    <source>
        <dbReference type="Proteomes" id="UP000054988"/>
    </source>
</evidence>
<feature type="transmembrane region" description="Helical" evidence="7">
    <location>
        <begin position="452"/>
        <end position="473"/>
    </location>
</feature>
<sequence length="641" mass="71132">MHYGFRLQIRRERHPNTSFRRSGVVKSEEKGLKKFSQRPEPDSMGDKRYIMATESVGGPFCVLNKAYQLPFLKPVVTRRSQDRLWAPVSTSTTFFLKMSATSLYYVHSRRQPRKVIARSYHHPLHTVSPMTRASTSTSTVVPGEGDNNKRFSSSSGVLDVDRESGSGGGESTVDEKRVLRRIDLRMLPLLGLLYSLALIDRSNLGVARIAGMEKDLGLSIGNRYSIISCVYFVPYTLLELPSNALLRRIGTRTFLTGCIVAWGAVSLSMAFVPSWEYLTFCRVLLGAFEAGFFPALVFIISTWYKRHEVQKRLAAFYLVSILTGGFSATFAYALSLLEGKAGLSGWSWIFVIEGGITILFGITAYFYLPGFPDTNKFLSRTETEFILRRIEDDRGDALADPVTLNKVLGHLMDWKVWVFGTMFLCATIPAYTIGLFVTIILSGMGWDVKHSLLLSAPPYVFAAISVFIFAWLSDKHRHRAGFLATQTVITITGFLITGFVDSPGWRYFGLFLGNSGSSGCIPGILAYVGSPHSVPFRGSRRTPSYLFFLLFLQASNNIVSHSKRAVTTAVIISFGGVGGIIATTIFRQADFPRYLPGVIATISFQVLLLMLLGGTTVFFWRHNRAHAALGADGSCGFLYTL</sequence>
<keyword evidence="4 7" id="KW-1133">Transmembrane helix</keyword>
<comment type="subcellular location">
    <subcellularLocation>
        <location evidence="1">Membrane</location>
        <topology evidence="1">Multi-pass membrane protein</topology>
    </subcellularLocation>
</comment>
<feature type="transmembrane region" description="Helical" evidence="7">
    <location>
        <begin position="346"/>
        <end position="368"/>
    </location>
</feature>
<feature type="transmembrane region" description="Helical" evidence="7">
    <location>
        <begin position="506"/>
        <end position="530"/>
    </location>
</feature>
<accession>A0A0W0FVP3</accession>
<feature type="region of interest" description="Disordered" evidence="6">
    <location>
        <begin position="128"/>
        <end position="172"/>
    </location>
</feature>
<dbReference type="Proteomes" id="UP000054988">
    <property type="component" value="Unassembled WGS sequence"/>
</dbReference>
<evidence type="ECO:0000256" key="5">
    <source>
        <dbReference type="ARBA" id="ARBA00023136"/>
    </source>
</evidence>
<evidence type="ECO:0000256" key="1">
    <source>
        <dbReference type="ARBA" id="ARBA00004141"/>
    </source>
</evidence>
<reference evidence="9 10" key="1">
    <citation type="submission" date="2015-12" db="EMBL/GenBank/DDBJ databases">
        <title>Draft genome sequence of Moniliophthora roreri, the causal agent of frosty pod rot of cacao.</title>
        <authorList>
            <person name="Aime M.C."/>
            <person name="Diaz-Valderrama J.R."/>
            <person name="Kijpornyongpan T."/>
            <person name="Phillips-Mora W."/>
        </authorList>
    </citation>
    <scope>NUCLEOTIDE SEQUENCE [LARGE SCALE GENOMIC DNA]</scope>
    <source>
        <strain evidence="9 10">MCA 2952</strain>
    </source>
</reference>
<feature type="transmembrane region" description="Helical" evidence="7">
    <location>
        <begin position="253"/>
        <end position="272"/>
    </location>
</feature>